<dbReference type="GO" id="GO:0070449">
    <property type="term" value="C:elongin complex"/>
    <property type="evidence" value="ECO:0007669"/>
    <property type="project" value="InterPro"/>
</dbReference>
<feature type="compositionally biased region" description="Basic and acidic residues" evidence="1">
    <location>
        <begin position="240"/>
        <end position="254"/>
    </location>
</feature>
<feature type="region of interest" description="Disordered" evidence="1">
    <location>
        <begin position="148"/>
        <end position="172"/>
    </location>
</feature>
<feature type="compositionally biased region" description="Low complexity" evidence="1">
    <location>
        <begin position="150"/>
        <end position="159"/>
    </location>
</feature>
<comment type="caution">
    <text evidence="2">The sequence shown here is derived from an EMBL/GenBank/DDBJ whole genome shotgun (WGS) entry which is preliminary data.</text>
</comment>
<reference evidence="2" key="1">
    <citation type="submission" date="2023-06" db="EMBL/GenBank/DDBJ databases">
        <title>Genome-scale phylogeny and comparative genomics of the fungal order Sordariales.</title>
        <authorList>
            <consortium name="Lawrence Berkeley National Laboratory"/>
            <person name="Hensen N."/>
            <person name="Bonometti L."/>
            <person name="Westerberg I."/>
            <person name="Brannstrom I.O."/>
            <person name="Guillou S."/>
            <person name="Cros-Aarteil S."/>
            <person name="Calhoun S."/>
            <person name="Haridas S."/>
            <person name="Kuo A."/>
            <person name="Mondo S."/>
            <person name="Pangilinan J."/>
            <person name="Riley R."/>
            <person name="Labutti K."/>
            <person name="Andreopoulos B."/>
            <person name="Lipzen A."/>
            <person name="Chen C."/>
            <person name="Yanf M."/>
            <person name="Daum C."/>
            <person name="Ng V."/>
            <person name="Clum A."/>
            <person name="Steindorff A."/>
            <person name="Ohm R."/>
            <person name="Martin F."/>
            <person name="Silar P."/>
            <person name="Natvig D."/>
            <person name="Lalanne C."/>
            <person name="Gautier V."/>
            <person name="Ament-Velasquez S.L."/>
            <person name="Kruys A."/>
            <person name="Hutchinson M.I."/>
            <person name="Powell A.J."/>
            <person name="Barry K."/>
            <person name="Miller A.N."/>
            <person name="Grigoriev I.V."/>
            <person name="Debuchy R."/>
            <person name="Gladieux P."/>
            <person name="Thoren M.H."/>
            <person name="Johannesson H."/>
        </authorList>
    </citation>
    <scope>NUCLEOTIDE SEQUENCE</scope>
    <source>
        <strain evidence="2">SMH2532-1</strain>
    </source>
</reference>
<feature type="compositionally biased region" description="Low complexity" evidence="1">
    <location>
        <begin position="341"/>
        <end position="352"/>
    </location>
</feature>
<dbReference type="Proteomes" id="UP001174936">
    <property type="component" value="Unassembled WGS sequence"/>
</dbReference>
<evidence type="ECO:0000313" key="2">
    <source>
        <dbReference type="EMBL" id="KAK0657108.1"/>
    </source>
</evidence>
<accession>A0AA39YR44</accession>
<keyword evidence="3" id="KW-1185">Reference proteome</keyword>
<feature type="compositionally biased region" description="Polar residues" evidence="1">
    <location>
        <begin position="307"/>
        <end position="320"/>
    </location>
</feature>
<dbReference type="EMBL" id="JAULSV010000001">
    <property type="protein sequence ID" value="KAK0657108.1"/>
    <property type="molecule type" value="Genomic_DNA"/>
</dbReference>
<dbReference type="PRINTS" id="PR01217">
    <property type="entry name" value="PRICHEXTENSN"/>
</dbReference>
<feature type="compositionally biased region" description="Pro residues" evidence="1">
    <location>
        <begin position="353"/>
        <end position="367"/>
    </location>
</feature>
<dbReference type="AlphaFoldDB" id="A0AA39YR44"/>
<sequence length="415" mass="45714">MAPLSLVEMCKKVASDNIHLIHGFGVMPAQLVSDILRAVRSADHLHELELHSEDIYEETPQHWRRIIAKDFPRLSREHQWVPSNPKSWYKVWKKYKAIHDESVAAATALLEKTFTEQQKAKDSKRTQLVTVEEARRLNLPKFGSGVLRAPHGSGSPGSHWSAQPPRPKATPLAKVRTQVKAEAKRLRLATPTGRLPVTPGQVTKAPESFIRDKRVERRFDPASTLVRAPGRPSSIGTAEIAREKARKEREERLLRIKGTSKHTEEPTENLLSFDDDDDREGGSSGGNNRGVLGDLFGELEAKAASPPSLTSTAIPGPSTTKPRRRGLLSAAPGSTSLVKVTRTATTSPTTSTSPPPTNTTLPPPKTSSPPTKHLSRPEASPSPPPPPHTSPPQALRPPKRKEVDIFMRPKKRVRK</sequence>
<name>A0AA39YR44_9PEZI</name>
<organism evidence="2 3">
    <name type="scientific">Cercophora newfieldiana</name>
    <dbReference type="NCBI Taxonomy" id="92897"/>
    <lineage>
        <taxon>Eukaryota</taxon>
        <taxon>Fungi</taxon>
        <taxon>Dikarya</taxon>
        <taxon>Ascomycota</taxon>
        <taxon>Pezizomycotina</taxon>
        <taxon>Sordariomycetes</taxon>
        <taxon>Sordariomycetidae</taxon>
        <taxon>Sordariales</taxon>
        <taxon>Lasiosphaeriaceae</taxon>
        <taxon>Cercophora</taxon>
    </lineage>
</organism>
<dbReference type="Gene3D" id="6.10.250.3180">
    <property type="match status" value="1"/>
</dbReference>
<dbReference type="PANTHER" id="PTHR47543:SF2">
    <property type="entry name" value="RNA POLYMERASE II TRANSCRIPTION FACTOR SIII SUBUNIT A"/>
    <property type="match status" value="1"/>
</dbReference>
<evidence type="ECO:0000313" key="3">
    <source>
        <dbReference type="Proteomes" id="UP001174936"/>
    </source>
</evidence>
<evidence type="ECO:0000256" key="1">
    <source>
        <dbReference type="SAM" id="MobiDB-lite"/>
    </source>
</evidence>
<evidence type="ECO:0008006" key="4">
    <source>
        <dbReference type="Google" id="ProtNLM"/>
    </source>
</evidence>
<dbReference type="PANTHER" id="PTHR47543">
    <property type="entry name" value="OS08G0169600 PROTEIN"/>
    <property type="match status" value="1"/>
</dbReference>
<gene>
    <name evidence="2" type="ORF">B0T16DRAFT_425454</name>
</gene>
<proteinExistence type="predicted"/>
<dbReference type="Pfam" id="PF06881">
    <property type="entry name" value="Elongin_A"/>
    <property type="match status" value="1"/>
</dbReference>
<dbReference type="InterPro" id="IPR010684">
    <property type="entry name" value="RNA_pol_II_trans_fac_SIII_A"/>
</dbReference>
<feature type="compositionally biased region" description="Pro residues" evidence="1">
    <location>
        <begin position="380"/>
        <end position="390"/>
    </location>
</feature>
<protein>
    <recommendedName>
        <fullName evidence="4">Elongin-A</fullName>
    </recommendedName>
</protein>
<feature type="region of interest" description="Disordered" evidence="1">
    <location>
        <begin position="214"/>
        <end position="415"/>
    </location>
</feature>
<dbReference type="GO" id="GO:0006368">
    <property type="term" value="P:transcription elongation by RNA polymerase II"/>
    <property type="evidence" value="ECO:0007669"/>
    <property type="project" value="InterPro"/>
</dbReference>